<accession>A0AAD5WF68</accession>
<proteinExistence type="predicted"/>
<comment type="caution">
    <text evidence="1">The sequence shown here is derived from an EMBL/GenBank/DDBJ whole genome shotgun (WGS) entry which is preliminary data.</text>
</comment>
<evidence type="ECO:0000313" key="2">
    <source>
        <dbReference type="Proteomes" id="UP001196413"/>
    </source>
</evidence>
<sequence>MTGWISGNSRAGEQLHVTVTMKMMTNLHINSPIHRIRNDDCDLRGLHPIDKRHCH</sequence>
<organism evidence="1 2">
    <name type="scientific">Parelaphostrongylus tenuis</name>
    <name type="common">Meningeal worm</name>
    <dbReference type="NCBI Taxonomy" id="148309"/>
    <lineage>
        <taxon>Eukaryota</taxon>
        <taxon>Metazoa</taxon>
        <taxon>Ecdysozoa</taxon>
        <taxon>Nematoda</taxon>
        <taxon>Chromadorea</taxon>
        <taxon>Rhabditida</taxon>
        <taxon>Rhabditina</taxon>
        <taxon>Rhabditomorpha</taxon>
        <taxon>Strongyloidea</taxon>
        <taxon>Metastrongylidae</taxon>
        <taxon>Parelaphostrongylus</taxon>
    </lineage>
</organism>
<dbReference type="Proteomes" id="UP001196413">
    <property type="component" value="Unassembled WGS sequence"/>
</dbReference>
<evidence type="ECO:0000313" key="1">
    <source>
        <dbReference type="EMBL" id="KAJ1367985.1"/>
    </source>
</evidence>
<protein>
    <submittedName>
        <fullName evidence="1">Uncharacterized protein</fullName>
    </submittedName>
</protein>
<reference evidence="1" key="1">
    <citation type="submission" date="2021-06" db="EMBL/GenBank/DDBJ databases">
        <title>Parelaphostrongylus tenuis whole genome reference sequence.</title>
        <authorList>
            <person name="Garwood T.J."/>
            <person name="Larsen P.A."/>
            <person name="Fountain-Jones N.M."/>
            <person name="Garbe J.R."/>
            <person name="Macchietto M.G."/>
            <person name="Kania S.A."/>
            <person name="Gerhold R.W."/>
            <person name="Richards J.E."/>
            <person name="Wolf T.M."/>
        </authorList>
    </citation>
    <scope>NUCLEOTIDE SEQUENCE</scope>
    <source>
        <strain evidence="1">MNPRO001-30</strain>
        <tissue evidence="1">Meninges</tissue>
    </source>
</reference>
<keyword evidence="2" id="KW-1185">Reference proteome</keyword>
<dbReference type="EMBL" id="JAHQIW010006059">
    <property type="protein sequence ID" value="KAJ1367985.1"/>
    <property type="molecule type" value="Genomic_DNA"/>
</dbReference>
<dbReference type="AlphaFoldDB" id="A0AAD5WF68"/>
<name>A0AAD5WF68_PARTN</name>
<gene>
    <name evidence="1" type="ORF">KIN20_029029</name>
</gene>